<name>A0A7R8CKH5_LEPSM</name>
<proteinExistence type="predicted"/>
<dbReference type="Proteomes" id="UP000675881">
    <property type="component" value="Chromosome 14"/>
</dbReference>
<evidence type="ECO:0000313" key="2">
    <source>
        <dbReference type="Proteomes" id="UP000675881"/>
    </source>
</evidence>
<keyword evidence="2" id="KW-1185">Reference proteome</keyword>
<accession>A0A7R8CKH5</accession>
<gene>
    <name evidence="1" type="ORF">LSAA_5122</name>
</gene>
<sequence length="135" mass="15741">MGFSKSISIKEAFAKANPYHTSDTKQINFAQLTAEMICMSKLLYNFVHKELFKKLIHSRDSSTIESPRNTRKTEYAQHILLQDVPTRWDSVLNMMERLQEQKQAWITYEAESTLISLSAHQWRLMSRGTNVLAIF</sequence>
<reference evidence="1" key="1">
    <citation type="submission" date="2021-02" db="EMBL/GenBank/DDBJ databases">
        <authorList>
            <person name="Bekaert M."/>
        </authorList>
    </citation>
    <scope>NUCLEOTIDE SEQUENCE</scope>
    <source>
        <strain evidence="1">IoA-00</strain>
    </source>
</reference>
<dbReference type="EMBL" id="HG994593">
    <property type="protein sequence ID" value="CAF2849258.1"/>
    <property type="molecule type" value="Genomic_DNA"/>
</dbReference>
<protein>
    <submittedName>
        <fullName evidence="1">(salmon louse) hypothetical protein</fullName>
    </submittedName>
</protein>
<evidence type="ECO:0000313" key="1">
    <source>
        <dbReference type="EMBL" id="CAF2849258.1"/>
    </source>
</evidence>
<organism evidence="1 2">
    <name type="scientific">Lepeophtheirus salmonis</name>
    <name type="common">Salmon louse</name>
    <name type="synonym">Caligus salmonis</name>
    <dbReference type="NCBI Taxonomy" id="72036"/>
    <lineage>
        <taxon>Eukaryota</taxon>
        <taxon>Metazoa</taxon>
        <taxon>Ecdysozoa</taxon>
        <taxon>Arthropoda</taxon>
        <taxon>Crustacea</taxon>
        <taxon>Multicrustacea</taxon>
        <taxon>Hexanauplia</taxon>
        <taxon>Copepoda</taxon>
        <taxon>Siphonostomatoida</taxon>
        <taxon>Caligidae</taxon>
        <taxon>Lepeophtheirus</taxon>
    </lineage>
</organism>
<dbReference type="AlphaFoldDB" id="A0A7R8CKH5"/>